<keyword evidence="5" id="KW-0175">Coiled coil</keyword>
<dbReference type="VEuPathDB" id="FungiDB:AAP_02650"/>
<feature type="compositionally biased region" description="Acidic residues" evidence="6">
    <location>
        <begin position="75"/>
        <end position="97"/>
    </location>
</feature>
<evidence type="ECO:0000256" key="4">
    <source>
        <dbReference type="ARBA" id="ARBA00023242"/>
    </source>
</evidence>
<keyword evidence="3" id="KW-0597">Phosphoprotein</keyword>
<dbReference type="GO" id="GO:0000462">
    <property type="term" value="P:maturation of SSU-rRNA from tricistronic rRNA transcript (SSU-rRNA, 5.8S rRNA, LSU-rRNA)"/>
    <property type="evidence" value="ECO:0007669"/>
    <property type="project" value="TreeGrafter"/>
</dbReference>
<feature type="compositionally biased region" description="Basic residues" evidence="6">
    <location>
        <begin position="400"/>
        <end position="411"/>
    </location>
</feature>
<dbReference type="OrthoDB" id="1924577at2759"/>
<feature type="compositionally biased region" description="Acidic residues" evidence="6">
    <location>
        <begin position="112"/>
        <end position="124"/>
    </location>
</feature>
<evidence type="ECO:0000313" key="8">
    <source>
        <dbReference type="EMBL" id="KZZ93184.1"/>
    </source>
</evidence>
<feature type="coiled-coil region" evidence="5">
    <location>
        <begin position="138"/>
        <end position="168"/>
    </location>
</feature>
<keyword evidence="9" id="KW-1185">Reference proteome</keyword>
<comment type="similarity">
    <text evidence="2">Belongs to the SAS10 family.</text>
</comment>
<feature type="region of interest" description="Disordered" evidence="6">
    <location>
        <begin position="1"/>
        <end position="137"/>
    </location>
</feature>
<feature type="compositionally biased region" description="Acidic residues" evidence="6">
    <location>
        <begin position="323"/>
        <end position="348"/>
    </location>
</feature>
<evidence type="ECO:0000256" key="3">
    <source>
        <dbReference type="ARBA" id="ARBA00022553"/>
    </source>
</evidence>
<comment type="subcellular location">
    <subcellularLocation>
        <location evidence="1">Nucleus</location>
    </subcellularLocation>
</comment>
<reference evidence="8 9" key="1">
    <citation type="journal article" date="2016" name="Genome Biol. Evol.">
        <title>Divergent and convergent evolution of fungal pathogenicity.</title>
        <authorList>
            <person name="Shang Y."/>
            <person name="Xiao G."/>
            <person name="Zheng P."/>
            <person name="Cen K."/>
            <person name="Zhan S."/>
            <person name="Wang C."/>
        </authorList>
    </citation>
    <scope>NUCLEOTIDE SEQUENCE [LARGE SCALE GENOMIC DNA]</scope>
    <source>
        <strain evidence="8 9">ARSEF 7405</strain>
    </source>
</reference>
<dbReference type="PANTHER" id="PTHR13237:SF8">
    <property type="entry name" value="SOMETHING ABOUT SILENCING PROTEIN 10"/>
    <property type="match status" value="1"/>
</dbReference>
<feature type="compositionally biased region" description="Low complexity" evidence="6">
    <location>
        <begin position="350"/>
        <end position="363"/>
    </location>
</feature>
<proteinExistence type="inferred from homology"/>
<keyword evidence="4" id="KW-0539">Nucleus</keyword>
<protein>
    <submittedName>
        <fullName evidence="8">Sas10/Utp3 family protein</fullName>
    </submittedName>
</protein>
<feature type="compositionally biased region" description="Basic and acidic residues" evidence="6">
    <location>
        <begin position="468"/>
        <end position="493"/>
    </location>
</feature>
<dbReference type="Pfam" id="PF04000">
    <property type="entry name" value="Sas10_Utp3"/>
    <property type="match status" value="1"/>
</dbReference>
<dbReference type="GO" id="GO:0032040">
    <property type="term" value="C:small-subunit processome"/>
    <property type="evidence" value="ECO:0007669"/>
    <property type="project" value="TreeGrafter"/>
</dbReference>
<feature type="compositionally biased region" description="Basic and acidic residues" evidence="6">
    <location>
        <begin position="366"/>
        <end position="392"/>
    </location>
</feature>
<evidence type="ECO:0000256" key="5">
    <source>
        <dbReference type="SAM" id="Coils"/>
    </source>
</evidence>
<evidence type="ECO:0000256" key="1">
    <source>
        <dbReference type="ARBA" id="ARBA00004123"/>
    </source>
</evidence>
<evidence type="ECO:0000256" key="2">
    <source>
        <dbReference type="ARBA" id="ARBA00010979"/>
    </source>
</evidence>
<sequence length="642" mass="73009">MAKKRKASSGPKAAPPVNTRFSRNETFDNSEDEFEAGRDQILLEEAPDAKRRRKLQEDEEALQESDQDINPYESMSDEDEEDFDEDGFEEEEEEDEGDSRNRKFQSRGMSPLDDDEEKKEDEEGYTGWGSSKKDYYDADVIETEADALEEEAEAKKLQTKHLQSLKEDDFGIDEEEWLMAGKGDDKVDKEAEKTTEIAVNLEINDDMPLEERRRILHQRYPEFEPLSKDLLELQPLHQELAVLASQSKQSDPLKPASLAVIKFRALTAYLAAVSAYFFLLTSPSRKGERKIALSPAELREHPVMETLVHTKTQWEEVRHLEVETESESESDEDMEEDVTEDMAEDIESVTEGTATPEETPQPTKKTKIERAIEKARAKAEEERKKKLAKTESELADLSKQLKHQKATKKARLPGQAGSDFGDEVQLEDYELEEKAAKKKSLRFYTSQIDQKANKRGSAGRDAGGDMDLPYRERLKDRQARLLAQAEKRGREAPDVLGGESDEEDHRVARELRDEKKSKDDGSDSDDYYDMVASAAKSKKEEKKKRAEAYAEALKQSRHVEVEEEIGPDGKRAITYAIQKNKGLTPRRSKDVRNPRVKKRKKYAEKQKKLGSIKQIYKGGEGRGGYGGEATGIKTNVVKSVKL</sequence>
<accession>A0A167ZWH8</accession>
<feature type="region of interest" description="Disordered" evidence="6">
    <location>
        <begin position="581"/>
        <end position="607"/>
    </location>
</feature>
<organism evidence="8 9">
    <name type="scientific">Ascosphaera apis ARSEF 7405</name>
    <dbReference type="NCBI Taxonomy" id="392613"/>
    <lineage>
        <taxon>Eukaryota</taxon>
        <taxon>Fungi</taxon>
        <taxon>Dikarya</taxon>
        <taxon>Ascomycota</taxon>
        <taxon>Pezizomycotina</taxon>
        <taxon>Eurotiomycetes</taxon>
        <taxon>Eurotiomycetidae</taxon>
        <taxon>Onygenales</taxon>
        <taxon>Ascosphaeraceae</taxon>
        <taxon>Ascosphaera</taxon>
    </lineage>
</organism>
<evidence type="ECO:0000256" key="6">
    <source>
        <dbReference type="SAM" id="MobiDB-lite"/>
    </source>
</evidence>
<feature type="domain" description="Sas10 C-terminal" evidence="7">
    <location>
        <begin position="568"/>
        <end position="642"/>
    </location>
</feature>
<feature type="compositionally biased region" description="Acidic residues" evidence="6">
    <location>
        <begin position="57"/>
        <end position="67"/>
    </location>
</feature>
<dbReference type="AlphaFoldDB" id="A0A167ZWH8"/>
<comment type="caution">
    <text evidence="8">The sequence shown here is derived from an EMBL/GenBank/DDBJ whole genome shotgun (WGS) entry which is preliminary data.</text>
</comment>
<dbReference type="EMBL" id="AZGZ01000009">
    <property type="protein sequence ID" value="KZZ93184.1"/>
    <property type="molecule type" value="Genomic_DNA"/>
</dbReference>
<name>A0A167ZWH8_9EURO</name>
<feature type="compositionally biased region" description="Basic and acidic residues" evidence="6">
    <location>
        <begin position="503"/>
        <end position="521"/>
    </location>
</feature>
<dbReference type="InterPro" id="IPR007146">
    <property type="entry name" value="Sas10/Utp3/C1D"/>
</dbReference>
<dbReference type="Proteomes" id="UP000242877">
    <property type="component" value="Unassembled WGS sequence"/>
</dbReference>
<gene>
    <name evidence="8" type="ORF">AAP_02650</name>
</gene>
<feature type="region of interest" description="Disordered" evidence="6">
    <location>
        <begin position="442"/>
        <end position="529"/>
    </location>
</feature>
<dbReference type="InterPro" id="IPR018972">
    <property type="entry name" value="Sas10_C_dom"/>
</dbReference>
<evidence type="ECO:0000313" key="9">
    <source>
        <dbReference type="Proteomes" id="UP000242877"/>
    </source>
</evidence>
<feature type="region of interest" description="Disordered" evidence="6">
    <location>
        <begin position="314"/>
        <end position="423"/>
    </location>
</feature>
<dbReference type="Pfam" id="PF09368">
    <property type="entry name" value="Sas10"/>
    <property type="match status" value="1"/>
</dbReference>
<dbReference type="PANTHER" id="PTHR13237">
    <property type="entry name" value="SOMETHING ABOUT SILENCING PROTEIN 10-RELATED"/>
    <property type="match status" value="1"/>
</dbReference>
<evidence type="ECO:0000259" key="7">
    <source>
        <dbReference type="Pfam" id="PF09368"/>
    </source>
</evidence>